<dbReference type="InterPro" id="IPR006139">
    <property type="entry name" value="D-isomer_2_OHA_DH_cat_dom"/>
</dbReference>
<dbReference type="PROSITE" id="PS00065">
    <property type="entry name" value="D_2_HYDROXYACID_DH_1"/>
    <property type="match status" value="1"/>
</dbReference>
<dbReference type="FunFam" id="3.40.50.720:FF:000052">
    <property type="entry name" value="D-lactate dehydrogenase"/>
    <property type="match status" value="1"/>
</dbReference>
<gene>
    <name evidence="5" type="ORF">CA163_03780</name>
</gene>
<dbReference type="GO" id="GO:0008720">
    <property type="term" value="F:D-lactate dehydrogenase (NAD+) activity"/>
    <property type="evidence" value="ECO:0007669"/>
    <property type="project" value="UniProtKB-EC"/>
</dbReference>
<proteinExistence type="inferred from homology"/>
<evidence type="ECO:0000256" key="2">
    <source>
        <dbReference type="ARBA" id="ARBA00023002"/>
    </source>
</evidence>
<feature type="domain" description="D-isomer specific 2-hydroxyacid dehydrogenase catalytic" evidence="4">
    <location>
        <begin position="6"/>
        <end position="132"/>
    </location>
</feature>
<dbReference type="EMBL" id="NIXT01000119">
    <property type="protein sequence ID" value="OXE34154.1"/>
    <property type="molecule type" value="Genomic_DNA"/>
</dbReference>
<feature type="non-terminal residue" evidence="5">
    <location>
        <position position="188"/>
    </location>
</feature>
<dbReference type="AlphaFoldDB" id="A0A227JI68"/>
<evidence type="ECO:0000256" key="3">
    <source>
        <dbReference type="ARBA" id="ARBA00023027"/>
    </source>
</evidence>
<reference evidence="5 6" key="1">
    <citation type="journal article" date="2017" name="Appl. Environ. Microbiol.">
        <title>Parallel evolution of two clades of a major Atlantic endemic Vibrio parahaemolyticus pathogen lineage by independent acquisition of related pathogenicity islands.</title>
        <authorList>
            <person name="Xu F."/>
            <person name="Gonzalez-Escalona N."/>
            <person name="Drees K.P."/>
            <person name="Sebra R.P."/>
            <person name="Cooper V.S."/>
            <person name="Jones S.H."/>
            <person name="Whistler C.A."/>
        </authorList>
    </citation>
    <scope>NUCLEOTIDE SEQUENCE [LARGE SCALE GENOMIC DNA]</scope>
    <source>
        <strain evidence="5 6">MAVP-3</strain>
    </source>
</reference>
<dbReference type="PANTHER" id="PTHR43026:SF1">
    <property type="entry name" value="2-HYDROXYACID DEHYDROGENASE HOMOLOG 1-RELATED"/>
    <property type="match status" value="1"/>
</dbReference>
<comment type="caution">
    <text evidence="5">The sequence shown here is derived from an EMBL/GenBank/DDBJ whole genome shotgun (WGS) entry which is preliminary data.</text>
</comment>
<dbReference type="STRING" id="670.ACZ92_05055"/>
<dbReference type="InterPro" id="IPR029752">
    <property type="entry name" value="D-isomer_DH_CS1"/>
</dbReference>
<evidence type="ECO:0000313" key="5">
    <source>
        <dbReference type="EMBL" id="OXE34154.1"/>
    </source>
</evidence>
<dbReference type="EC" id="1.1.1.28" evidence="5"/>
<dbReference type="Proteomes" id="UP000214596">
    <property type="component" value="Unassembled WGS sequence"/>
</dbReference>
<evidence type="ECO:0000259" key="4">
    <source>
        <dbReference type="Pfam" id="PF00389"/>
    </source>
</evidence>
<dbReference type="PANTHER" id="PTHR43026">
    <property type="entry name" value="2-HYDROXYACID DEHYDROGENASE HOMOLOG 1-RELATED"/>
    <property type="match status" value="1"/>
</dbReference>
<dbReference type="SUPFAM" id="SSF51735">
    <property type="entry name" value="NAD(P)-binding Rossmann-fold domains"/>
    <property type="match status" value="1"/>
</dbReference>
<comment type="similarity">
    <text evidence="1">Belongs to the D-isomer specific 2-hydroxyacid dehydrogenase family.</text>
</comment>
<evidence type="ECO:0000256" key="1">
    <source>
        <dbReference type="ARBA" id="ARBA00005854"/>
    </source>
</evidence>
<name>A0A227JI68_VIBPH</name>
<dbReference type="InterPro" id="IPR036291">
    <property type="entry name" value="NAD(P)-bd_dom_sf"/>
</dbReference>
<dbReference type="Gene3D" id="3.40.50.720">
    <property type="entry name" value="NAD(P)-binding Rossmann-like Domain"/>
    <property type="match status" value="2"/>
</dbReference>
<protein>
    <submittedName>
        <fullName evidence="5">2-hydroxyacid dehydrogenase</fullName>
        <ecNumber evidence="5">1.1.1.28</ecNumber>
    </submittedName>
</protein>
<sequence length="188" mass="20897">MINIAFFSAKSYDEASFNKIKNNRDFEFHYHDFRLTEKTAKMAHGCDVVCAFVNDDLSAPVLKQLSLGGTKLIAMRCAGFDKVDQQAAKELGLQVVRVPAYSPEAVAEHTVGLMMCLNRRLHKAYQRTRDANFSLEGLVGFNFFGKTVGVIGTGKIGIATMRIFKGLGMELLCYDPYENPLALEMGAR</sequence>
<keyword evidence="2 5" id="KW-0560">Oxidoreductase</keyword>
<dbReference type="Pfam" id="PF00389">
    <property type="entry name" value="2-Hacid_dh"/>
    <property type="match status" value="1"/>
</dbReference>
<dbReference type="SUPFAM" id="SSF52283">
    <property type="entry name" value="Formate/glycerate dehydrogenase catalytic domain-like"/>
    <property type="match status" value="1"/>
</dbReference>
<accession>A0A227JI68</accession>
<dbReference type="GO" id="GO:0051287">
    <property type="term" value="F:NAD binding"/>
    <property type="evidence" value="ECO:0007669"/>
    <property type="project" value="InterPro"/>
</dbReference>
<evidence type="ECO:0000313" key="6">
    <source>
        <dbReference type="Proteomes" id="UP000214596"/>
    </source>
</evidence>
<dbReference type="InterPro" id="IPR058205">
    <property type="entry name" value="D-LDH-like"/>
</dbReference>
<organism evidence="5 6">
    <name type="scientific">Vibrio parahaemolyticus</name>
    <dbReference type="NCBI Taxonomy" id="670"/>
    <lineage>
        <taxon>Bacteria</taxon>
        <taxon>Pseudomonadati</taxon>
        <taxon>Pseudomonadota</taxon>
        <taxon>Gammaproteobacteria</taxon>
        <taxon>Vibrionales</taxon>
        <taxon>Vibrionaceae</taxon>
        <taxon>Vibrio</taxon>
    </lineage>
</organism>
<keyword evidence="3" id="KW-0520">NAD</keyword>